<evidence type="ECO:0000256" key="1">
    <source>
        <dbReference type="ARBA" id="ARBA00004141"/>
    </source>
</evidence>
<accession>A0A2N5Y5I6</accession>
<dbReference type="InterPro" id="IPR009915">
    <property type="entry name" value="NnrU_dom"/>
</dbReference>
<sequence length="224" mass="24305">MELLGIAAFAFFATHLGVSSTPLRGKLVNAMGEGPYRGVYSLVAVVTLGLMIYAYALVPHDNFLWYPTQALRLTAFGLMLLSAVLLAMGLLSKNPTAVGMSSAVKQDIAGIFRITRHPVQWAFLLWAIAHVLANGDVATLILASSIGLVSGLGMMSIDARRRRLDDPDWKAFYQTTSAIPFAALITGRTRLSLGDINWLAFVAGLVLYVALYWLHGWIAGVPLR</sequence>
<keyword evidence="4 5" id="KW-0472">Membrane</keyword>
<dbReference type="Pfam" id="PF07298">
    <property type="entry name" value="NnrU"/>
    <property type="match status" value="1"/>
</dbReference>
<evidence type="ECO:0000256" key="3">
    <source>
        <dbReference type="ARBA" id="ARBA00022989"/>
    </source>
</evidence>
<reference evidence="8" key="1">
    <citation type="submission" date="2017-11" db="EMBL/GenBank/DDBJ databases">
        <title>The draft genome sequence of Chromatocurvus sp. F02.</title>
        <authorList>
            <person name="Du Z.-J."/>
            <person name="Chang Y.-Q."/>
        </authorList>
    </citation>
    <scope>NUCLEOTIDE SEQUENCE [LARGE SCALE GENOMIC DNA]</scope>
    <source>
        <strain evidence="8">F02</strain>
    </source>
</reference>
<proteinExistence type="predicted"/>
<evidence type="ECO:0000259" key="6">
    <source>
        <dbReference type="Pfam" id="PF07298"/>
    </source>
</evidence>
<comment type="caution">
    <text evidence="7">The sequence shown here is derived from an EMBL/GenBank/DDBJ whole genome shotgun (WGS) entry which is preliminary data.</text>
</comment>
<evidence type="ECO:0000256" key="2">
    <source>
        <dbReference type="ARBA" id="ARBA00022692"/>
    </source>
</evidence>
<feature type="transmembrane region" description="Helical" evidence="5">
    <location>
        <begin position="198"/>
        <end position="218"/>
    </location>
</feature>
<dbReference type="OrthoDB" id="5293641at2"/>
<feature type="transmembrane region" description="Helical" evidence="5">
    <location>
        <begin position="38"/>
        <end position="58"/>
    </location>
</feature>
<feature type="domain" description="NnrU" evidence="6">
    <location>
        <begin position="6"/>
        <end position="222"/>
    </location>
</feature>
<protein>
    <recommendedName>
        <fullName evidence="6">NnrU domain-containing protein</fullName>
    </recommendedName>
</protein>
<organism evidence="7 8">
    <name type="scientific">Kineobactrum sediminis</name>
    <dbReference type="NCBI Taxonomy" id="1905677"/>
    <lineage>
        <taxon>Bacteria</taxon>
        <taxon>Pseudomonadati</taxon>
        <taxon>Pseudomonadota</taxon>
        <taxon>Gammaproteobacteria</taxon>
        <taxon>Cellvibrionales</taxon>
        <taxon>Halieaceae</taxon>
        <taxon>Kineobactrum</taxon>
    </lineage>
</organism>
<dbReference type="AlphaFoldDB" id="A0A2N5Y5I6"/>
<evidence type="ECO:0000256" key="5">
    <source>
        <dbReference type="SAM" id="Phobius"/>
    </source>
</evidence>
<dbReference type="GO" id="GO:0016020">
    <property type="term" value="C:membrane"/>
    <property type="evidence" value="ECO:0007669"/>
    <property type="project" value="UniProtKB-SubCell"/>
</dbReference>
<comment type="subcellular location">
    <subcellularLocation>
        <location evidence="1">Membrane</location>
        <topology evidence="1">Multi-pass membrane protein</topology>
    </subcellularLocation>
</comment>
<dbReference type="EMBL" id="PKLZ01000002">
    <property type="protein sequence ID" value="PLW83648.1"/>
    <property type="molecule type" value="Genomic_DNA"/>
</dbReference>
<feature type="transmembrane region" description="Helical" evidence="5">
    <location>
        <begin position="70"/>
        <end position="91"/>
    </location>
</feature>
<evidence type="ECO:0000256" key="4">
    <source>
        <dbReference type="ARBA" id="ARBA00023136"/>
    </source>
</evidence>
<dbReference type="RefSeq" id="WP_101520329.1">
    <property type="nucleotide sequence ID" value="NZ_PKLZ01000002.1"/>
</dbReference>
<evidence type="ECO:0000313" key="7">
    <source>
        <dbReference type="EMBL" id="PLW83648.1"/>
    </source>
</evidence>
<keyword evidence="2 5" id="KW-0812">Transmembrane</keyword>
<keyword evidence="8" id="KW-1185">Reference proteome</keyword>
<name>A0A2N5Y5I6_9GAMM</name>
<dbReference type="Proteomes" id="UP000234845">
    <property type="component" value="Unassembled WGS sequence"/>
</dbReference>
<keyword evidence="3 5" id="KW-1133">Transmembrane helix</keyword>
<evidence type="ECO:0000313" key="8">
    <source>
        <dbReference type="Proteomes" id="UP000234845"/>
    </source>
</evidence>
<gene>
    <name evidence="7" type="ORF">CWI75_04675</name>
</gene>
<feature type="transmembrane region" description="Helical" evidence="5">
    <location>
        <begin position="123"/>
        <end position="153"/>
    </location>
</feature>